<dbReference type="InterPro" id="IPR002401">
    <property type="entry name" value="Cyt_P450_E_grp-I"/>
</dbReference>
<evidence type="ECO:0000256" key="9">
    <source>
        <dbReference type="ARBA" id="ARBA00023033"/>
    </source>
</evidence>
<name>A0A443PE95_9MAGN</name>
<dbReference type="GO" id="GO:0004497">
    <property type="term" value="F:monooxygenase activity"/>
    <property type="evidence" value="ECO:0007669"/>
    <property type="project" value="UniProtKB-KW"/>
</dbReference>
<evidence type="ECO:0000256" key="13">
    <source>
        <dbReference type="SAM" id="Phobius"/>
    </source>
</evidence>
<dbReference type="InterPro" id="IPR036396">
    <property type="entry name" value="Cyt_P450_sf"/>
</dbReference>
<keyword evidence="4 13" id="KW-0812">Transmembrane</keyword>
<dbReference type="InterPro" id="IPR001128">
    <property type="entry name" value="Cyt_P450"/>
</dbReference>
<dbReference type="SUPFAM" id="SSF48264">
    <property type="entry name" value="Cytochrome P450"/>
    <property type="match status" value="1"/>
</dbReference>
<accession>A0A443PE95</accession>
<dbReference type="GO" id="GO:0016020">
    <property type="term" value="C:membrane"/>
    <property type="evidence" value="ECO:0007669"/>
    <property type="project" value="UniProtKB-SubCell"/>
</dbReference>
<dbReference type="Proteomes" id="UP000283530">
    <property type="component" value="Unassembled WGS sequence"/>
</dbReference>
<comment type="subcellular location">
    <subcellularLocation>
        <location evidence="1">Membrane</location>
    </subcellularLocation>
</comment>
<proteinExistence type="inferred from homology"/>
<dbReference type="GO" id="GO:0005506">
    <property type="term" value="F:iron ion binding"/>
    <property type="evidence" value="ECO:0007669"/>
    <property type="project" value="InterPro"/>
</dbReference>
<evidence type="ECO:0000256" key="3">
    <source>
        <dbReference type="ARBA" id="ARBA00022617"/>
    </source>
</evidence>
<keyword evidence="10 13" id="KW-0472">Membrane</keyword>
<keyword evidence="3 11" id="KW-0349">Heme</keyword>
<feature type="binding site" description="axial binding residue" evidence="11">
    <location>
        <position position="463"/>
    </location>
    <ligand>
        <name>heme</name>
        <dbReference type="ChEBI" id="CHEBI:30413"/>
    </ligand>
    <ligandPart>
        <name>Fe</name>
        <dbReference type="ChEBI" id="CHEBI:18248"/>
    </ligandPart>
</feature>
<dbReference type="PANTHER" id="PTHR24282:SF148">
    <property type="entry name" value="CYTOCHROME P450 72A15-LIKE"/>
    <property type="match status" value="1"/>
</dbReference>
<comment type="caution">
    <text evidence="14">The sequence shown here is derived from an EMBL/GenBank/DDBJ whole genome shotgun (WGS) entry which is preliminary data.</text>
</comment>
<evidence type="ECO:0000256" key="1">
    <source>
        <dbReference type="ARBA" id="ARBA00004370"/>
    </source>
</evidence>
<sequence length="515" mass="58940">MEGLLSSFLMMFSSSLLVFCVFRAAYTLWWIPMKLDKELKQEGIKGSPYRLLIGDYRELGRSMKEGWSKPMDLNHQIVPRAIPFLHEALQKHGKISVLWIGTQPRVIVSDPELMKVVLSNKLGHIEQTRITNPFIKLLAMGVSTMDGDKWAKHRRIINPAFHLEKLKGMIPAISTSCNELIKRWEEFTLPQGSYELDVSPELQNLTGDVISRTAFSSNYKEGQRIFQLQKEQIALMIEAAYNIYVPGFKFIPTRKNKRRMYLDKEIKAILRDLIHKKEQGMKNGESSNDDLLGLLLQSNSNNSTPKDSGLTIEEVIEECKLFYFAGQETTAVLLTWTLIVLSMHPRWQEQAREEVLHVCGKNSPNIESINHLKIVTMILYEVLRLYPPVPAVYRHTRVRTQVGDKSIPPGVELLFPTILIHHDPHTWGSDAQEFNPERFSDGISKASNDELAFFPFGWGPKICVGMNFAMIEAKMAMSMILQHFSFELSPLYTHAPFTLITLQPQHGAQIILHRL</sequence>
<dbReference type="STRING" id="337451.A0A443PE95"/>
<dbReference type="InterPro" id="IPR017972">
    <property type="entry name" value="Cyt_P450_CS"/>
</dbReference>
<keyword evidence="7 12" id="KW-0560">Oxidoreductase</keyword>
<evidence type="ECO:0000256" key="2">
    <source>
        <dbReference type="ARBA" id="ARBA00010617"/>
    </source>
</evidence>
<dbReference type="GO" id="GO:0020037">
    <property type="term" value="F:heme binding"/>
    <property type="evidence" value="ECO:0007669"/>
    <property type="project" value="InterPro"/>
</dbReference>
<dbReference type="Gene3D" id="1.10.630.10">
    <property type="entry name" value="Cytochrome P450"/>
    <property type="match status" value="1"/>
</dbReference>
<feature type="transmembrane region" description="Helical" evidence="13">
    <location>
        <begin position="6"/>
        <end position="31"/>
    </location>
</feature>
<dbReference type="Pfam" id="PF00067">
    <property type="entry name" value="p450"/>
    <property type="match status" value="1"/>
</dbReference>
<organism evidence="14 15">
    <name type="scientific">Cinnamomum micranthum f. kanehirae</name>
    <dbReference type="NCBI Taxonomy" id="337451"/>
    <lineage>
        <taxon>Eukaryota</taxon>
        <taxon>Viridiplantae</taxon>
        <taxon>Streptophyta</taxon>
        <taxon>Embryophyta</taxon>
        <taxon>Tracheophyta</taxon>
        <taxon>Spermatophyta</taxon>
        <taxon>Magnoliopsida</taxon>
        <taxon>Magnoliidae</taxon>
        <taxon>Laurales</taxon>
        <taxon>Lauraceae</taxon>
        <taxon>Cinnamomum</taxon>
    </lineage>
</organism>
<evidence type="ECO:0000256" key="10">
    <source>
        <dbReference type="ARBA" id="ARBA00023136"/>
    </source>
</evidence>
<protein>
    <submittedName>
        <fullName evidence="14">Cytochrome P450 CYP72A219</fullName>
    </submittedName>
</protein>
<dbReference type="PANTHER" id="PTHR24282">
    <property type="entry name" value="CYTOCHROME P450 FAMILY MEMBER"/>
    <property type="match status" value="1"/>
</dbReference>
<dbReference type="GO" id="GO:0016705">
    <property type="term" value="F:oxidoreductase activity, acting on paired donors, with incorporation or reduction of molecular oxygen"/>
    <property type="evidence" value="ECO:0007669"/>
    <property type="project" value="InterPro"/>
</dbReference>
<evidence type="ECO:0000256" key="6">
    <source>
        <dbReference type="ARBA" id="ARBA00022989"/>
    </source>
</evidence>
<dbReference type="OrthoDB" id="1470350at2759"/>
<keyword evidence="5 11" id="KW-0479">Metal-binding</keyword>
<dbReference type="PROSITE" id="PS00086">
    <property type="entry name" value="CYTOCHROME_P450"/>
    <property type="match status" value="1"/>
</dbReference>
<keyword evidence="8 11" id="KW-0408">Iron</keyword>
<comment type="cofactor">
    <cofactor evidence="11">
        <name>heme</name>
        <dbReference type="ChEBI" id="CHEBI:30413"/>
    </cofactor>
</comment>
<keyword evidence="9 12" id="KW-0503">Monooxygenase</keyword>
<evidence type="ECO:0000313" key="15">
    <source>
        <dbReference type="Proteomes" id="UP000283530"/>
    </source>
</evidence>
<comment type="similarity">
    <text evidence="2 12">Belongs to the cytochrome P450 family.</text>
</comment>
<dbReference type="AlphaFoldDB" id="A0A443PE95"/>
<keyword evidence="15" id="KW-1185">Reference proteome</keyword>
<evidence type="ECO:0000313" key="14">
    <source>
        <dbReference type="EMBL" id="RWR89093.1"/>
    </source>
</evidence>
<reference evidence="14 15" key="1">
    <citation type="journal article" date="2019" name="Nat. Plants">
        <title>Stout camphor tree genome fills gaps in understanding of flowering plant genome evolution.</title>
        <authorList>
            <person name="Chaw S.M."/>
            <person name="Liu Y.C."/>
            <person name="Wu Y.W."/>
            <person name="Wang H.Y."/>
            <person name="Lin C.I."/>
            <person name="Wu C.S."/>
            <person name="Ke H.M."/>
            <person name="Chang L.Y."/>
            <person name="Hsu C.Y."/>
            <person name="Yang H.T."/>
            <person name="Sudianto E."/>
            <person name="Hsu M.H."/>
            <person name="Wu K.P."/>
            <person name="Wang L.N."/>
            <person name="Leebens-Mack J.H."/>
            <person name="Tsai I.J."/>
        </authorList>
    </citation>
    <scope>NUCLEOTIDE SEQUENCE [LARGE SCALE GENOMIC DNA]</scope>
    <source>
        <strain evidence="15">cv. Chaw 1501</strain>
        <tissue evidence="14">Young leaves</tissue>
    </source>
</reference>
<dbReference type="EMBL" id="QPKB01000007">
    <property type="protein sequence ID" value="RWR89093.1"/>
    <property type="molecule type" value="Genomic_DNA"/>
</dbReference>
<evidence type="ECO:0000256" key="12">
    <source>
        <dbReference type="RuleBase" id="RU000461"/>
    </source>
</evidence>
<evidence type="ECO:0000256" key="4">
    <source>
        <dbReference type="ARBA" id="ARBA00022692"/>
    </source>
</evidence>
<dbReference type="FunFam" id="1.10.630.10:FF:000029">
    <property type="entry name" value="Cytochrome P450 734A1"/>
    <property type="match status" value="1"/>
</dbReference>
<dbReference type="InterPro" id="IPR050665">
    <property type="entry name" value="Cytochrome_P450_Monooxygen"/>
</dbReference>
<evidence type="ECO:0000256" key="7">
    <source>
        <dbReference type="ARBA" id="ARBA00023002"/>
    </source>
</evidence>
<evidence type="ECO:0000256" key="5">
    <source>
        <dbReference type="ARBA" id="ARBA00022723"/>
    </source>
</evidence>
<keyword evidence="6 13" id="KW-1133">Transmembrane helix</keyword>
<gene>
    <name evidence="14" type="ORF">CKAN_01814200</name>
</gene>
<evidence type="ECO:0000256" key="11">
    <source>
        <dbReference type="PIRSR" id="PIRSR602401-1"/>
    </source>
</evidence>
<dbReference type="PRINTS" id="PR00463">
    <property type="entry name" value="EP450I"/>
</dbReference>
<evidence type="ECO:0000256" key="8">
    <source>
        <dbReference type="ARBA" id="ARBA00023004"/>
    </source>
</evidence>
<dbReference type="PRINTS" id="PR00385">
    <property type="entry name" value="P450"/>
</dbReference>